<evidence type="ECO:0000313" key="2">
    <source>
        <dbReference type="EMBL" id="CAH7668357.1"/>
    </source>
</evidence>
<evidence type="ECO:0000256" key="1">
    <source>
        <dbReference type="SAM" id="MobiDB-lite"/>
    </source>
</evidence>
<name>A0AAV0AIT8_PHAPC</name>
<accession>A0AAV0AIT8</accession>
<dbReference type="Proteomes" id="UP001153365">
    <property type="component" value="Unassembled WGS sequence"/>
</dbReference>
<organism evidence="2 3">
    <name type="scientific">Phakopsora pachyrhizi</name>
    <name type="common">Asian soybean rust disease fungus</name>
    <dbReference type="NCBI Taxonomy" id="170000"/>
    <lineage>
        <taxon>Eukaryota</taxon>
        <taxon>Fungi</taxon>
        <taxon>Dikarya</taxon>
        <taxon>Basidiomycota</taxon>
        <taxon>Pucciniomycotina</taxon>
        <taxon>Pucciniomycetes</taxon>
        <taxon>Pucciniales</taxon>
        <taxon>Phakopsoraceae</taxon>
        <taxon>Phakopsora</taxon>
    </lineage>
</organism>
<feature type="compositionally biased region" description="Basic and acidic residues" evidence="1">
    <location>
        <begin position="1"/>
        <end position="25"/>
    </location>
</feature>
<sequence>MKAEATNEQDKGEPGRFLGKERIKAIDYNQHRQRRSTEEGRKEIIDQMVFEEQKKLEKKGHEIKVKNIIKTTHLNGHDPCLEDEYQGKKSAALELSKAIKGAGESYLKLSMEQVKF</sequence>
<evidence type="ECO:0000313" key="3">
    <source>
        <dbReference type="Proteomes" id="UP001153365"/>
    </source>
</evidence>
<reference evidence="2" key="1">
    <citation type="submission" date="2022-06" db="EMBL/GenBank/DDBJ databases">
        <authorList>
            <consortium name="SYNGENTA / RWTH Aachen University"/>
        </authorList>
    </citation>
    <scope>NUCLEOTIDE SEQUENCE</scope>
</reference>
<protein>
    <submittedName>
        <fullName evidence="2">Uncharacterized protein</fullName>
    </submittedName>
</protein>
<feature type="region of interest" description="Disordered" evidence="1">
    <location>
        <begin position="1"/>
        <end position="40"/>
    </location>
</feature>
<proteinExistence type="predicted"/>
<gene>
    <name evidence="2" type="ORF">PPACK8108_LOCUS2855</name>
</gene>
<dbReference type="EMBL" id="CALTRL010000495">
    <property type="protein sequence ID" value="CAH7668357.1"/>
    <property type="molecule type" value="Genomic_DNA"/>
</dbReference>
<comment type="caution">
    <text evidence="2">The sequence shown here is derived from an EMBL/GenBank/DDBJ whole genome shotgun (WGS) entry which is preliminary data.</text>
</comment>
<keyword evidence="3" id="KW-1185">Reference proteome</keyword>
<dbReference type="AlphaFoldDB" id="A0AAV0AIT8"/>